<feature type="transmembrane region" description="Helical" evidence="1">
    <location>
        <begin position="40"/>
        <end position="62"/>
    </location>
</feature>
<evidence type="ECO:0008006" key="4">
    <source>
        <dbReference type="Google" id="ProtNLM"/>
    </source>
</evidence>
<protein>
    <recommendedName>
        <fullName evidence="4">Integral membrane protein</fullName>
    </recommendedName>
</protein>
<dbReference type="EMBL" id="JBHSKM010000002">
    <property type="protein sequence ID" value="MFC5213384.1"/>
    <property type="molecule type" value="Genomic_DNA"/>
</dbReference>
<feature type="transmembrane region" description="Helical" evidence="1">
    <location>
        <begin position="222"/>
        <end position="239"/>
    </location>
</feature>
<dbReference type="Proteomes" id="UP001596263">
    <property type="component" value="Unassembled WGS sequence"/>
</dbReference>
<feature type="transmembrane region" description="Helical" evidence="1">
    <location>
        <begin position="276"/>
        <end position="298"/>
    </location>
</feature>
<feature type="transmembrane region" description="Helical" evidence="1">
    <location>
        <begin position="155"/>
        <end position="175"/>
    </location>
</feature>
<name>A0ABW0CC28_STRCD</name>
<evidence type="ECO:0000313" key="3">
    <source>
        <dbReference type="Proteomes" id="UP001596263"/>
    </source>
</evidence>
<dbReference type="RefSeq" id="WP_380847638.1">
    <property type="nucleotide sequence ID" value="NZ_JBHSKM010000002.1"/>
</dbReference>
<feature type="transmembrane region" description="Helical" evidence="1">
    <location>
        <begin position="7"/>
        <end position="28"/>
    </location>
</feature>
<accession>A0ABW0CC28</accession>
<feature type="transmembrane region" description="Helical" evidence="1">
    <location>
        <begin position="251"/>
        <end position="270"/>
    </location>
</feature>
<keyword evidence="3" id="KW-1185">Reference proteome</keyword>
<organism evidence="2 3">
    <name type="scientific">Streptomyces coerulescens</name>
    <dbReference type="NCBI Taxonomy" id="29304"/>
    <lineage>
        <taxon>Bacteria</taxon>
        <taxon>Bacillati</taxon>
        <taxon>Actinomycetota</taxon>
        <taxon>Actinomycetes</taxon>
        <taxon>Kitasatosporales</taxon>
        <taxon>Streptomycetaceae</taxon>
        <taxon>Streptomyces</taxon>
    </lineage>
</organism>
<keyword evidence="1" id="KW-0812">Transmembrane</keyword>
<keyword evidence="1" id="KW-0472">Membrane</keyword>
<evidence type="ECO:0000313" key="2">
    <source>
        <dbReference type="EMBL" id="MFC5213384.1"/>
    </source>
</evidence>
<keyword evidence="1" id="KW-1133">Transmembrane helix</keyword>
<feature type="transmembrane region" description="Helical" evidence="1">
    <location>
        <begin position="187"/>
        <end position="210"/>
    </location>
</feature>
<evidence type="ECO:0000256" key="1">
    <source>
        <dbReference type="SAM" id="Phobius"/>
    </source>
</evidence>
<feature type="transmembrane region" description="Helical" evidence="1">
    <location>
        <begin position="310"/>
        <end position="330"/>
    </location>
</feature>
<feature type="transmembrane region" description="Helical" evidence="1">
    <location>
        <begin position="355"/>
        <end position="378"/>
    </location>
</feature>
<proteinExistence type="predicted"/>
<comment type="caution">
    <text evidence="2">The sequence shown here is derived from an EMBL/GenBank/DDBJ whole genome shotgun (WGS) entry which is preliminary data.</text>
</comment>
<sequence length="390" mass="40886">MRTRTRFELVVMAAVAAAVAALLGFGFLTVGPPDTDSEGYLPVLVVWAVLSAPSLVAARILCRSWWRREDTRDGPERLLGRAVGALPQSHRDWGAAMVAELAEVRGPMARARFAVGCARAALFPPSSGRGPLLAGAVTVAAAPTAGLAVGQALPALRVFTVMFLVLLGALAAFALSRPRALRPPASGPVVTVFGLAGVVTAIALAAYVLVQDPPAERALGSSHALVLAVFLAGCLWLVLAPPRALTTGRLARGAGLATAVLLGVCFVWSARTGDVLATYVFLPPVVLSFLGSAVAAAVRRSFRTGVQTTVWTTVTGTLLVFACWLVEGLHRFRVEGALLLDGETRYPVGTNVTDAVFWVLVFVPVWGLLPFGVMGAAFGSRLPRLLRPAR</sequence>
<gene>
    <name evidence="2" type="ORF">ACFPQ9_05995</name>
</gene>
<reference evidence="3" key="1">
    <citation type="journal article" date="2019" name="Int. J. Syst. Evol. Microbiol.">
        <title>The Global Catalogue of Microorganisms (GCM) 10K type strain sequencing project: providing services to taxonomists for standard genome sequencing and annotation.</title>
        <authorList>
            <consortium name="The Broad Institute Genomics Platform"/>
            <consortium name="The Broad Institute Genome Sequencing Center for Infectious Disease"/>
            <person name="Wu L."/>
            <person name="Ma J."/>
        </authorList>
    </citation>
    <scope>NUCLEOTIDE SEQUENCE [LARGE SCALE GENOMIC DNA]</scope>
    <source>
        <strain evidence="3">KCTC 42586</strain>
    </source>
</reference>
<feature type="transmembrane region" description="Helical" evidence="1">
    <location>
        <begin position="132"/>
        <end position="149"/>
    </location>
</feature>